<proteinExistence type="predicted"/>
<accession>U5NCJ7</accession>
<evidence type="ECO:0000313" key="3">
    <source>
        <dbReference type="Proteomes" id="UP000017119"/>
    </source>
</evidence>
<evidence type="ECO:0000313" key="2">
    <source>
        <dbReference type="EMBL" id="AGX89152.1"/>
    </source>
</evidence>
<dbReference type="EMBL" id="CP006771">
    <property type="protein sequence ID" value="AGX89152.1"/>
    <property type="molecule type" value="Genomic_DNA"/>
</dbReference>
<dbReference type="KEGG" id="mpv:PRV_02070"/>
<dbReference type="AlphaFoldDB" id="U5NCJ7"/>
<name>U5NCJ7_9MOLU</name>
<reference evidence="2 3" key="1">
    <citation type="journal article" date="2013" name="Genome Announc.">
        <title>Genome Sequence of Mycoplasma parvum (Formerly Eperythrozoon parvum), a Diminutive Hemoplasma of the Pig.</title>
        <authorList>
            <person name="do Nascimento N.C."/>
            <person name="Dos Santos A.P."/>
            <person name="Chu Y."/>
            <person name="Guimaraes A.M."/>
            <person name="Pagliaro A."/>
            <person name="Messick J.B."/>
        </authorList>
    </citation>
    <scope>NUCLEOTIDE SEQUENCE [LARGE SCALE GENOMIC DNA]</scope>
    <source>
        <strain evidence="2 3">Indiana</strain>
    </source>
</reference>
<organism evidence="2 3">
    <name type="scientific">Mycoplasma parvum str. Indiana</name>
    <dbReference type="NCBI Taxonomy" id="1403316"/>
    <lineage>
        <taxon>Bacteria</taxon>
        <taxon>Bacillati</taxon>
        <taxon>Mycoplasmatota</taxon>
        <taxon>Mollicutes</taxon>
        <taxon>Mycoplasmataceae</taxon>
        <taxon>Mycoplasma</taxon>
    </lineage>
</organism>
<evidence type="ECO:0000256" key="1">
    <source>
        <dbReference type="SAM" id="Coils"/>
    </source>
</evidence>
<dbReference type="RefSeq" id="WP_022770008.1">
    <property type="nucleotide sequence ID" value="NC_022575.1"/>
</dbReference>
<gene>
    <name evidence="2" type="ORF">PRV_02070</name>
</gene>
<feature type="coiled-coil region" evidence="1">
    <location>
        <begin position="8"/>
        <end position="38"/>
    </location>
</feature>
<protein>
    <submittedName>
        <fullName evidence="2">Uncharacterized protein</fullName>
    </submittedName>
</protein>
<dbReference type="HOGENOM" id="CLU_3292750_0_0_14"/>
<sequence length="40" mass="5090">MFKRNRDWRDILREVEEEKRLNRKLNNENDSNEEEINNEN</sequence>
<dbReference type="PATRIC" id="fig|1403316.3.peg.383"/>
<keyword evidence="1" id="KW-0175">Coiled coil</keyword>
<keyword evidence="3" id="KW-1185">Reference proteome</keyword>
<dbReference type="Proteomes" id="UP000017119">
    <property type="component" value="Chromosome"/>
</dbReference>
<dbReference type="STRING" id="1403316.PRV_02070"/>